<evidence type="ECO:0000313" key="13">
    <source>
        <dbReference type="EMBL" id="KAH7295083.1"/>
    </source>
</evidence>
<evidence type="ECO:0000259" key="11">
    <source>
        <dbReference type="PROSITE" id="PS51194"/>
    </source>
</evidence>
<dbReference type="GO" id="GO:0003724">
    <property type="term" value="F:RNA helicase activity"/>
    <property type="evidence" value="ECO:0007669"/>
    <property type="project" value="UniProtKB-EC"/>
</dbReference>
<dbReference type="GO" id="GO:0003723">
    <property type="term" value="F:RNA binding"/>
    <property type="evidence" value="ECO:0007669"/>
    <property type="project" value="UniProtKB-UniRule"/>
</dbReference>
<dbReference type="Proteomes" id="UP000825935">
    <property type="component" value="Chromosome 27"/>
</dbReference>
<keyword evidence="4 8" id="KW-0347">Helicase</keyword>
<evidence type="ECO:0000256" key="1">
    <source>
        <dbReference type="ARBA" id="ARBA00022528"/>
    </source>
</evidence>
<evidence type="ECO:0000313" key="14">
    <source>
        <dbReference type="Proteomes" id="UP000825935"/>
    </source>
</evidence>
<evidence type="ECO:0000256" key="6">
    <source>
        <dbReference type="ARBA" id="ARBA00022884"/>
    </source>
</evidence>
<keyword evidence="2 8" id="KW-0547">Nucleotide-binding</keyword>
<evidence type="ECO:0000256" key="8">
    <source>
        <dbReference type="RuleBase" id="RU365068"/>
    </source>
</evidence>
<dbReference type="InterPro" id="IPR014014">
    <property type="entry name" value="RNA_helicase_DEAD_Q_motif"/>
</dbReference>
<dbReference type="GO" id="GO:0005524">
    <property type="term" value="F:ATP binding"/>
    <property type="evidence" value="ECO:0007669"/>
    <property type="project" value="UniProtKB-UniRule"/>
</dbReference>
<keyword evidence="1" id="KW-0934">Plastid</keyword>
<keyword evidence="5 8" id="KW-0067">ATP-binding</keyword>
<evidence type="ECO:0000256" key="5">
    <source>
        <dbReference type="ARBA" id="ARBA00022840"/>
    </source>
</evidence>
<keyword evidence="6 8" id="KW-0694">RNA-binding</keyword>
<dbReference type="PROSITE" id="PS51194">
    <property type="entry name" value="HELICASE_CTER"/>
    <property type="match status" value="1"/>
</dbReference>
<evidence type="ECO:0000256" key="4">
    <source>
        <dbReference type="ARBA" id="ARBA00022806"/>
    </source>
</evidence>
<dbReference type="SMART" id="SM00487">
    <property type="entry name" value="DEXDc"/>
    <property type="match status" value="1"/>
</dbReference>
<comment type="caution">
    <text evidence="13">The sequence shown here is derived from an EMBL/GenBank/DDBJ whole genome shotgun (WGS) entry which is preliminary data.</text>
</comment>
<feature type="compositionally biased region" description="Acidic residues" evidence="9">
    <location>
        <begin position="253"/>
        <end position="262"/>
    </location>
</feature>
<comment type="catalytic activity">
    <reaction evidence="8">
        <text>ATP + H2O = ADP + phosphate + H(+)</text>
        <dbReference type="Rhea" id="RHEA:13065"/>
        <dbReference type="ChEBI" id="CHEBI:15377"/>
        <dbReference type="ChEBI" id="CHEBI:15378"/>
        <dbReference type="ChEBI" id="CHEBI:30616"/>
        <dbReference type="ChEBI" id="CHEBI:43474"/>
        <dbReference type="ChEBI" id="CHEBI:456216"/>
        <dbReference type="EC" id="3.6.4.13"/>
    </reaction>
</comment>
<dbReference type="InterPro" id="IPR001650">
    <property type="entry name" value="Helicase_C-like"/>
</dbReference>
<feature type="compositionally biased region" description="Basic and acidic residues" evidence="9">
    <location>
        <begin position="229"/>
        <end position="238"/>
    </location>
</feature>
<dbReference type="SMART" id="SM00490">
    <property type="entry name" value="HELICc"/>
    <property type="match status" value="1"/>
</dbReference>
<dbReference type="OrthoDB" id="193716at2759"/>
<comment type="function">
    <text evidence="8">RNA helicase.</text>
</comment>
<dbReference type="GO" id="GO:0016787">
    <property type="term" value="F:hydrolase activity"/>
    <property type="evidence" value="ECO:0007669"/>
    <property type="project" value="UniProtKB-KW"/>
</dbReference>
<evidence type="ECO:0000259" key="12">
    <source>
        <dbReference type="PROSITE" id="PS51195"/>
    </source>
</evidence>
<evidence type="ECO:0000256" key="7">
    <source>
        <dbReference type="PROSITE-ProRule" id="PRU00552"/>
    </source>
</evidence>
<evidence type="ECO:0000256" key="3">
    <source>
        <dbReference type="ARBA" id="ARBA00022801"/>
    </source>
</evidence>
<evidence type="ECO:0000256" key="9">
    <source>
        <dbReference type="SAM" id="MobiDB-lite"/>
    </source>
</evidence>
<name>A0A8T2RHR6_CERRI</name>
<feature type="compositionally biased region" description="Low complexity" evidence="9">
    <location>
        <begin position="162"/>
        <end position="172"/>
    </location>
</feature>
<dbReference type="Gene3D" id="3.40.50.300">
    <property type="entry name" value="P-loop containing nucleotide triphosphate hydrolases"/>
    <property type="match status" value="2"/>
</dbReference>
<reference evidence="13 14" key="1">
    <citation type="submission" date="2021-08" db="EMBL/GenBank/DDBJ databases">
        <title>WGS assembly of Ceratopteris richardii.</title>
        <authorList>
            <person name="Marchant D.B."/>
            <person name="Chen G."/>
            <person name="Jenkins J."/>
            <person name="Shu S."/>
            <person name="Leebens-Mack J."/>
            <person name="Grimwood J."/>
            <person name="Schmutz J."/>
            <person name="Soltis P."/>
            <person name="Soltis D."/>
            <person name="Chen Z.-H."/>
        </authorList>
    </citation>
    <scope>NUCLEOTIDE SEQUENCE [LARGE SCALE GENOMIC DNA]</scope>
    <source>
        <strain evidence="13">Whitten #5841</strain>
        <tissue evidence="13">Leaf</tissue>
    </source>
</reference>
<gene>
    <name evidence="13" type="ORF">KP509_27G031600</name>
</gene>
<sequence length="779" mass="86948">MSLLQLCRNIRAIRRGITSASLLVCRSRIVPRDSSLSPLCTIQTDKIFYTPSKRFFPSIACSLPAQTDFSPNINLPRKVNDSEKRMENVGKMAGNERSFSKRRINRLPVFARQFACALTDSRLDLDSNRSTIFRSVQTAAGHEDEESEDPDGFFLEQDTSKGRSGNSSSLSSKRARTSRKSSDFVEAVQPSDVKHRKRKPSAIAACDESDEDEDLDFLPKKRTKSLKTRQNDDIHVTESRAVSMKKRPIALGDEQEHEDDSTTDSNGISSKHDFDVDEDENKTVQSSFNDKSIDSVTPEESGSGPSHLTDTRFDKFPISPLSIKALHSVLKYERMTTVQEATFPVILRGQDVLAKARTGTGKTIAFLLPAIEAILKAPAGRGRNPINVLIVCPTRELAQQAAAEAKILLQFHRGLGAQVVYGGCSIRGEQINLSRSPCQILVGTPGRLVDHIQRTPGIVDQLRSVRVFVLDEADHMLDMGFRESLKSIMQAIPSQRQTLLFSATIPKEVHNMAKIALRNDHVYIDTVGKHSQDTHANVKQQYITVPLEKQIRVLYAALQQHMEADPNYKVLVFCTTARVTGFMCKLFMNLGFNAREIHSRKDQNYRTRVSDEFRHSKGGIVLFTSDVSARGVDYPNVTLVVQVGAPSEFEQYIHRLGRTGRAGKKGEGLLILAPWEDYFLRKLSNLPMEQLPAPKLTSQAKAKVLSAASRVDESLKEMAYTAWLGYYKSLKGLSLDKNMLVEYGNQFSVSLGFDEPPALSRMLVSKMQLSGVPGLRLKR</sequence>
<dbReference type="InterPro" id="IPR014001">
    <property type="entry name" value="Helicase_ATP-bd"/>
</dbReference>
<dbReference type="Pfam" id="PF00271">
    <property type="entry name" value="Helicase_C"/>
    <property type="match status" value="1"/>
</dbReference>
<dbReference type="PROSITE" id="PS51192">
    <property type="entry name" value="HELICASE_ATP_BIND_1"/>
    <property type="match status" value="1"/>
</dbReference>
<dbReference type="EC" id="3.6.4.13" evidence="8"/>
<evidence type="ECO:0000256" key="2">
    <source>
        <dbReference type="ARBA" id="ARBA00022741"/>
    </source>
</evidence>
<comment type="similarity">
    <text evidence="8">Belongs to the DEAD box helicase family.</text>
</comment>
<accession>A0A8T2RHR6</accession>
<dbReference type="InterPro" id="IPR011545">
    <property type="entry name" value="DEAD/DEAH_box_helicase_dom"/>
</dbReference>
<dbReference type="CDD" id="cd18787">
    <property type="entry name" value="SF2_C_DEAD"/>
    <property type="match status" value="1"/>
</dbReference>
<feature type="domain" description="Helicase ATP-binding" evidence="10">
    <location>
        <begin position="343"/>
        <end position="523"/>
    </location>
</feature>
<proteinExistence type="inferred from homology"/>
<feature type="domain" description="Helicase C-terminal" evidence="11">
    <location>
        <begin position="550"/>
        <end position="708"/>
    </location>
</feature>
<feature type="compositionally biased region" description="Polar residues" evidence="9">
    <location>
        <begin position="283"/>
        <end position="308"/>
    </location>
</feature>
<keyword evidence="3 8" id="KW-0378">Hydrolase</keyword>
<feature type="compositionally biased region" description="Acidic residues" evidence="9">
    <location>
        <begin position="207"/>
        <end position="216"/>
    </location>
</feature>
<dbReference type="Pfam" id="PF00270">
    <property type="entry name" value="DEAD"/>
    <property type="match status" value="1"/>
</dbReference>
<dbReference type="OMA" id="LAPWEEK"/>
<feature type="region of interest" description="Disordered" evidence="9">
    <location>
        <begin position="137"/>
        <end position="311"/>
    </location>
</feature>
<dbReference type="AlphaFoldDB" id="A0A8T2RHR6"/>
<dbReference type="InterPro" id="IPR027417">
    <property type="entry name" value="P-loop_NTPase"/>
</dbReference>
<dbReference type="EMBL" id="CM035432">
    <property type="protein sequence ID" value="KAH7295083.1"/>
    <property type="molecule type" value="Genomic_DNA"/>
</dbReference>
<evidence type="ECO:0000259" key="10">
    <source>
        <dbReference type="PROSITE" id="PS51192"/>
    </source>
</evidence>
<dbReference type="PANTHER" id="PTHR24031">
    <property type="entry name" value="RNA HELICASE"/>
    <property type="match status" value="1"/>
</dbReference>
<feature type="short sequence motif" description="Q motif" evidence="7">
    <location>
        <begin position="311"/>
        <end position="340"/>
    </location>
</feature>
<dbReference type="PROSITE" id="PS51195">
    <property type="entry name" value="Q_MOTIF"/>
    <property type="match status" value="1"/>
</dbReference>
<feature type="domain" description="DEAD-box RNA helicase Q" evidence="12">
    <location>
        <begin position="311"/>
        <end position="340"/>
    </location>
</feature>
<organism evidence="13 14">
    <name type="scientific">Ceratopteris richardii</name>
    <name type="common">Triangle waterfern</name>
    <dbReference type="NCBI Taxonomy" id="49495"/>
    <lineage>
        <taxon>Eukaryota</taxon>
        <taxon>Viridiplantae</taxon>
        <taxon>Streptophyta</taxon>
        <taxon>Embryophyta</taxon>
        <taxon>Tracheophyta</taxon>
        <taxon>Polypodiopsida</taxon>
        <taxon>Polypodiidae</taxon>
        <taxon>Polypodiales</taxon>
        <taxon>Pteridineae</taxon>
        <taxon>Pteridaceae</taxon>
        <taxon>Parkerioideae</taxon>
        <taxon>Ceratopteris</taxon>
    </lineage>
</organism>
<comment type="domain">
    <text evidence="8">The Q motif is unique to and characteristic of the DEAD box family of RNA helicases and controls ATP binding and hydrolysis.</text>
</comment>
<keyword evidence="14" id="KW-1185">Reference proteome</keyword>
<protein>
    <recommendedName>
        <fullName evidence="8">ATP-dependent RNA helicase</fullName>
        <ecNumber evidence="8">3.6.4.13</ecNumber>
    </recommendedName>
</protein>
<keyword evidence="1" id="KW-0150">Chloroplast</keyword>
<dbReference type="SUPFAM" id="SSF52540">
    <property type="entry name" value="P-loop containing nucleoside triphosphate hydrolases"/>
    <property type="match status" value="1"/>
</dbReference>